<dbReference type="OrthoDB" id="415696at2759"/>
<dbReference type="InterPro" id="IPR002109">
    <property type="entry name" value="Glutaredoxin"/>
</dbReference>
<dbReference type="GO" id="GO:0005634">
    <property type="term" value="C:nucleus"/>
    <property type="evidence" value="ECO:0007669"/>
    <property type="project" value="TreeGrafter"/>
</dbReference>
<dbReference type="InterPro" id="IPR033658">
    <property type="entry name" value="GRX_PICOT-like"/>
</dbReference>
<keyword evidence="1" id="KW-0479">Metal-binding</keyword>
<proteinExistence type="predicted"/>
<evidence type="ECO:0000259" key="4">
    <source>
        <dbReference type="Pfam" id="PF00085"/>
    </source>
</evidence>
<dbReference type="PANTHER" id="PTHR10293:SF73">
    <property type="entry name" value="GLUTAREDOXIN-3"/>
    <property type="match status" value="1"/>
</dbReference>
<protein>
    <recommendedName>
        <fullName evidence="7">Thioredoxin domain-containing protein</fullName>
    </recommendedName>
</protein>
<dbReference type="GO" id="GO:0051536">
    <property type="term" value="F:iron-sulfur cluster binding"/>
    <property type="evidence" value="ECO:0007669"/>
    <property type="project" value="UniProtKB-KW"/>
</dbReference>
<keyword evidence="2" id="KW-0408">Iron</keyword>
<organism evidence="6">
    <name type="scientific">Octopus bimaculoides</name>
    <name type="common">California two-spotted octopus</name>
    <dbReference type="NCBI Taxonomy" id="37653"/>
    <lineage>
        <taxon>Eukaryota</taxon>
        <taxon>Metazoa</taxon>
        <taxon>Spiralia</taxon>
        <taxon>Lophotrochozoa</taxon>
        <taxon>Mollusca</taxon>
        <taxon>Cephalopoda</taxon>
        <taxon>Coleoidea</taxon>
        <taxon>Octopodiformes</taxon>
        <taxon>Octopoda</taxon>
        <taxon>Incirrata</taxon>
        <taxon>Octopodidae</taxon>
        <taxon>Octopus</taxon>
    </lineage>
</organism>
<dbReference type="InterPro" id="IPR036249">
    <property type="entry name" value="Thioredoxin-like_sf"/>
</dbReference>
<reference evidence="6" key="1">
    <citation type="submission" date="2015-07" db="EMBL/GenBank/DDBJ databases">
        <title>MeaNS - Measles Nucleotide Surveillance Program.</title>
        <authorList>
            <person name="Tran T."/>
            <person name="Druce J."/>
        </authorList>
    </citation>
    <scope>NUCLEOTIDE SEQUENCE</scope>
    <source>
        <strain evidence="6">UCB-OBI-ISO-001</strain>
        <tissue evidence="6">Gonad</tissue>
    </source>
</reference>
<evidence type="ECO:0008006" key="7">
    <source>
        <dbReference type="Google" id="ProtNLM"/>
    </source>
</evidence>
<evidence type="ECO:0000256" key="1">
    <source>
        <dbReference type="ARBA" id="ARBA00022723"/>
    </source>
</evidence>
<feature type="domain" description="Glutaredoxin" evidence="5">
    <location>
        <begin position="137"/>
        <end position="201"/>
    </location>
</feature>
<dbReference type="GO" id="GO:0005829">
    <property type="term" value="C:cytosol"/>
    <property type="evidence" value="ECO:0007669"/>
    <property type="project" value="TreeGrafter"/>
</dbReference>
<accession>A0A0L8FSM0</accession>
<dbReference type="SUPFAM" id="SSF52833">
    <property type="entry name" value="Thioredoxin-like"/>
    <property type="match status" value="3"/>
</dbReference>
<dbReference type="AlphaFoldDB" id="A0A0L8FSM0"/>
<gene>
    <name evidence="6" type="ORF">OCBIM_22009158mg</name>
</gene>
<dbReference type="InterPro" id="IPR013766">
    <property type="entry name" value="Thioredoxin_domain"/>
</dbReference>
<dbReference type="STRING" id="37653.A0A0L8FSM0"/>
<sequence length="326" mass="36861">MAQVEEVTSVDRLNTILTEARSNLVVLHFSAKWSGECEQMNDVLRELAKDPHYVNVRFLLVEAEDLVELTKKYQVANVPVFIFFKNKSRIDTLEGVDALELCKKVKNLVEATVSIPAEESEEDINVKLQALVNQAPVMLFMKGTPDEPRCGFSRTIIGILNEHNIDYSHFNILSDENVRQGLKKFSDWPTYPQLYHKGELIGGLDIVKELSESNELQKMLPQKEDLNAKLKTLINKASVMLFMKGSPDTPRCGFSKTTIGILEETGVTYETFDILQDESVRQGLKTYSDWPTYPQLYVNGELVGGLDIIKELKENNQLVDTLKGTS</sequence>
<dbReference type="OMA" id="WAEPCKT"/>
<evidence type="ECO:0000256" key="2">
    <source>
        <dbReference type="ARBA" id="ARBA00023004"/>
    </source>
</evidence>
<keyword evidence="3" id="KW-0411">Iron-sulfur</keyword>
<dbReference type="Gene3D" id="3.40.30.10">
    <property type="entry name" value="Glutaredoxin"/>
    <property type="match status" value="3"/>
</dbReference>
<dbReference type="GO" id="GO:0006879">
    <property type="term" value="P:intracellular iron ion homeostasis"/>
    <property type="evidence" value="ECO:0007669"/>
    <property type="project" value="TreeGrafter"/>
</dbReference>
<dbReference type="FunFam" id="3.40.30.10:FF:000012">
    <property type="entry name" value="Monothiol glutaredoxin"/>
    <property type="match status" value="2"/>
</dbReference>
<dbReference type="CDD" id="cd02984">
    <property type="entry name" value="TRX_PICOT"/>
    <property type="match status" value="1"/>
</dbReference>
<name>A0A0L8FSM0_OCTBM</name>
<feature type="domain" description="Glutaredoxin" evidence="5">
    <location>
        <begin position="239"/>
        <end position="303"/>
    </location>
</feature>
<dbReference type="InterPro" id="IPR004480">
    <property type="entry name" value="Monothiol_GRX-rel"/>
</dbReference>
<dbReference type="PROSITE" id="PS51354">
    <property type="entry name" value="GLUTAREDOXIN_2"/>
    <property type="match status" value="2"/>
</dbReference>
<dbReference type="CDD" id="cd03028">
    <property type="entry name" value="GRX_PICOT_like"/>
    <property type="match status" value="2"/>
</dbReference>
<dbReference type="GO" id="GO:0046872">
    <property type="term" value="F:metal ion binding"/>
    <property type="evidence" value="ECO:0007669"/>
    <property type="project" value="UniProtKB-KW"/>
</dbReference>
<dbReference type="KEGG" id="obi:106881445"/>
<evidence type="ECO:0000259" key="5">
    <source>
        <dbReference type="Pfam" id="PF00462"/>
    </source>
</evidence>
<dbReference type="NCBIfam" id="TIGR00365">
    <property type="entry name" value="Grx4 family monothiol glutaredoxin"/>
    <property type="match status" value="2"/>
</dbReference>
<dbReference type="PANTHER" id="PTHR10293">
    <property type="entry name" value="GLUTAREDOXIN FAMILY MEMBER"/>
    <property type="match status" value="1"/>
</dbReference>
<dbReference type="Pfam" id="PF00085">
    <property type="entry name" value="Thioredoxin"/>
    <property type="match status" value="1"/>
</dbReference>
<evidence type="ECO:0000256" key="3">
    <source>
        <dbReference type="ARBA" id="ARBA00023014"/>
    </source>
</evidence>
<dbReference type="Pfam" id="PF00462">
    <property type="entry name" value="Glutaredoxin"/>
    <property type="match status" value="2"/>
</dbReference>
<evidence type="ECO:0000313" key="6">
    <source>
        <dbReference type="EMBL" id="KOF67627.1"/>
    </source>
</evidence>
<dbReference type="EMBL" id="KQ426905">
    <property type="protein sequence ID" value="KOF67627.1"/>
    <property type="molecule type" value="Genomic_DNA"/>
</dbReference>
<feature type="domain" description="Thioredoxin" evidence="4">
    <location>
        <begin position="16"/>
        <end position="101"/>
    </location>
</feature>